<evidence type="ECO:0000256" key="3">
    <source>
        <dbReference type="SAM" id="MobiDB-lite"/>
    </source>
</evidence>
<dbReference type="AlphaFoldDB" id="A0A9D4Z2D3"/>
<dbReference type="Proteomes" id="UP001055712">
    <property type="component" value="Unassembled WGS sequence"/>
</dbReference>
<feature type="compositionally biased region" description="Polar residues" evidence="3">
    <location>
        <begin position="1142"/>
        <end position="1155"/>
    </location>
</feature>
<gene>
    <name evidence="5" type="ORF">D9Q98_001178</name>
</gene>
<accession>A0A9D4Z2D3</accession>
<feature type="region of interest" description="Disordered" evidence="3">
    <location>
        <begin position="828"/>
        <end position="855"/>
    </location>
</feature>
<comment type="caution">
    <text evidence="5">The sequence shown here is derived from an EMBL/GenBank/DDBJ whole genome shotgun (WGS) entry which is preliminary data.</text>
</comment>
<evidence type="ECO:0000313" key="5">
    <source>
        <dbReference type="EMBL" id="KAI3438760.1"/>
    </source>
</evidence>
<dbReference type="SMART" id="SM00800">
    <property type="entry name" value="uDENN"/>
    <property type="match status" value="1"/>
</dbReference>
<protein>
    <recommendedName>
        <fullName evidence="4">UDENN domain-containing protein</fullName>
    </recommendedName>
</protein>
<dbReference type="Pfam" id="PF02141">
    <property type="entry name" value="DENN"/>
    <property type="match status" value="1"/>
</dbReference>
<dbReference type="PANTHER" id="PTHR13196">
    <property type="entry name" value="DENN DOMAIN-CONTAINING"/>
    <property type="match status" value="1"/>
</dbReference>
<feature type="compositionally biased region" description="Polar residues" evidence="3">
    <location>
        <begin position="838"/>
        <end position="855"/>
    </location>
</feature>
<feature type="compositionally biased region" description="Low complexity" evidence="3">
    <location>
        <begin position="663"/>
        <end position="677"/>
    </location>
</feature>
<dbReference type="GO" id="GO:0005085">
    <property type="term" value="F:guanyl-nucleotide exchange factor activity"/>
    <property type="evidence" value="ECO:0007669"/>
    <property type="project" value="InterPro"/>
</dbReference>
<dbReference type="Gene3D" id="3.30.450.200">
    <property type="match status" value="1"/>
</dbReference>
<dbReference type="EMBL" id="SIDB01000001">
    <property type="protein sequence ID" value="KAI3438760.1"/>
    <property type="molecule type" value="Genomic_DNA"/>
</dbReference>
<dbReference type="GO" id="GO:0032456">
    <property type="term" value="P:endocytic recycling"/>
    <property type="evidence" value="ECO:0007669"/>
    <property type="project" value="TreeGrafter"/>
</dbReference>
<feature type="region of interest" description="Disordered" evidence="3">
    <location>
        <begin position="1121"/>
        <end position="1161"/>
    </location>
</feature>
<dbReference type="OrthoDB" id="6019893at2759"/>
<feature type="region of interest" description="Disordered" evidence="3">
    <location>
        <begin position="974"/>
        <end position="1040"/>
    </location>
</feature>
<reference evidence="5" key="2">
    <citation type="submission" date="2020-11" db="EMBL/GenBank/DDBJ databases">
        <authorList>
            <person name="Cecchin M."/>
            <person name="Marcolungo L."/>
            <person name="Rossato M."/>
            <person name="Girolomoni L."/>
            <person name="Cosentino E."/>
            <person name="Cuine S."/>
            <person name="Li-Beisson Y."/>
            <person name="Delledonne M."/>
            <person name="Ballottari M."/>
        </authorList>
    </citation>
    <scope>NUCLEOTIDE SEQUENCE</scope>
    <source>
        <strain evidence="5">211/11P</strain>
        <tissue evidence="5">Whole cell</tissue>
    </source>
</reference>
<dbReference type="Pfam" id="PF03455">
    <property type="entry name" value="dDENN"/>
    <property type="match status" value="1"/>
</dbReference>
<dbReference type="GO" id="GO:1901981">
    <property type="term" value="F:phosphatidylinositol phosphate binding"/>
    <property type="evidence" value="ECO:0007669"/>
    <property type="project" value="TreeGrafter"/>
</dbReference>
<keyword evidence="6" id="KW-1185">Reference proteome</keyword>
<evidence type="ECO:0000259" key="4">
    <source>
        <dbReference type="PROSITE" id="PS50211"/>
    </source>
</evidence>
<feature type="domain" description="UDENN" evidence="4">
    <location>
        <begin position="11"/>
        <end position="484"/>
    </location>
</feature>
<dbReference type="InterPro" id="IPR043153">
    <property type="entry name" value="DENN_C"/>
</dbReference>
<sequence length="1171" mass="122865">MAQHHGLFEAFFVARIVQQQNGGKNGGTQRCALFCRFEPPGARGVAVPAADNLLPFCWPLGVDAVKPSPYLVTCEFSFTLTGGDGQRLHGFCRKTHDTTHGGSREQKRFPQVLCILSQHCWSSFFNKTLEVVDQLLAPQATCLTLPPDAPAALFMASLPRLVAAAGPAQPPLGAVLRVPLPLSGAPISVDRMRVALAGPGRGDLLLGLSPDFIELEVPPHLGNSTANAGISLARLLWFLTPRQAVTLVASLLLERRIILVARDAETVSAAVHAASALLYPFKWQHIYLPLLPLALKDYLAAPMPYLAGVQAECLPLLRSMQLEEVVMIDLDCLGSCTPELGSPGDDYFLLPHARELEDVFEVVREHIKSPTEFDSSPKCTELLQDFFLRLVGRYRQFVRPDEDVTPAALALGLDRPVTSTRSSQTSSKGMAEECSRAHGYLFDQAAFIAAHRRKPKVCAFLQQFRNSQMLEVFITERLKLAAEGYVTEDPFELLVTDRNTRASMRIGIGGGIGSGMGGGSANIIGGSGPQKGRISSLLRKAGSAVKQSGGSVFASIQRLGTSQQEEHQVAGRAHSGPNLSRLSPGPNGLARFSPAIGAAAVVAHSRNSSFSSRPGSRSSSYSNLQLSRASANLAVVNGGVEPALEQLRADMFFGADDDEDSSSVETEASVEVSAAAARQAAHNTNSPGPLEKAMGATRSFGSIFHAAAVQQPAPSSLSPLQPQHSARAAWQQQQQGQQQGQQRSAVRQAGAPLSQSPIASGASFLPSSAPSIGIVGPLGSMRGATASPPGGYAGSRAAEHALPSGMLVSAGATGTAAAAAAASPASLIDLHSPGPQETGWQHNAAQRQPYEQPQARPQQLFPDAAAATLQPRSVQRSSSNQGWAHFSDSLEVPPVQQHPSQQSQQGSGRAAAAYSPPVGSGVGPLGAAMSGAAMPKSISLPPPDSTPAWERVQQVAAAAAPLPQQAPLLRRWLSSQPQPSSRQQQQQQLQQQVARQQQQQASMASAMQSRREGVTTEWGPQASPGGGQASRSGHAAASQVLPAACRHTAHSPLAQGMGDVKRLAGLGQTEADTGTSATMVPRRGSSSGTSVVAAVGLHIQHDAFADVAAAAAVNVSEHMSNLRHTSSGDGGGGNPFKDSAGRGQQQGVPLSSQVTAGGGMSGCRRRRIVGF</sequence>
<dbReference type="InterPro" id="IPR005112">
    <property type="entry name" value="dDENN_dom"/>
</dbReference>
<keyword evidence="2" id="KW-0968">Cytoplasmic vesicle</keyword>
<feature type="region of interest" description="Disordered" evidence="3">
    <location>
        <begin position="892"/>
        <end position="917"/>
    </location>
</feature>
<dbReference type="GO" id="GO:0005829">
    <property type="term" value="C:cytosol"/>
    <property type="evidence" value="ECO:0007669"/>
    <property type="project" value="TreeGrafter"/>
</dbReference>
<dbReference type="InterPro" id="IPR037516">
    <property type="entry name" value="Tripartite_DENN"/>
</dbReference>
<evidence type="ECO:0000256" key="2">
    <source>
        <dbReference type="ARBA" id="ARBA00023329"/>
    </source>
</evidence>
<dbReference type="InterPro" id="IPR001194">
    <property type="entry name" value="cDENN_dom"/>
</dbReference>
<dbReference type="GO" id="GO:0030136">
    <property type="term" value="C:clathrin-coated vesicle"/>
    <property type="evidence" value="ECO:0007669"/>
    <property type="project" value="UniProtKB-SubCell"/>
</dbReference>
<reference evidence="5" key="1">
    <citation type="journal article" date="2019" name="Plant J.">
        <title>Chlorella vulgaris genome assembly and annotation reveals the molecular basis for metabolic acclimation to high light conditions.</title>
        <authorList>
            <person name="Cecchin M."/>
            <person name="Marcolungo L."/>
            <person name="Rossato M."/>
            <person name="Girolomoni L."/>
            <person name="Cosentino E."/>
            <person name="Cuine S."/>
            <person name="Li-Beisson Y."/>
            <person name="Delledonne M."/>
            <person name="Ballottari M."/>
        </authorList>
    </citation>
    <scope>NUCLEOTIDE SEQUENCE</scope>
    <source>
        <strain evidence="5">211/11P</strain>
    </source>
</reference>
<dbReference type="Gene3D" id="3.40.50.11500">
    <property type="match status" value="1"/>
</dbReference>
<dbReference type="InterPro" id="IPR040032">
    <property type="entry name" value="DENND1A/B/C"/>
</dbReference>
<dbReference type="InterPro" id="IPR005113">
    <property type="entry name" value="uDENN_dom"/>
</dbReference>
<evidence type="ECO:0000313" key="6">
    <source>
        <dbReference type="Proteomes" id="UP001055712"/>
    </source>
</evidence>
<dbReference type="SMART" id="SM00799">
    <property type="entry name" value="DENN"/>
    <property type="match status" value="1"/>
</dbReference>
<feature type="compositionally biased region" description="Low complexity" evidence="3">
    <location>
        <begin position="711"/>
        <end position="751"/>
    </location>
</feature>
<dbReference type="PANTHER" id="PTHR13196:SF14">
    <property type="entry name" value="UDENN DOMAIN-CONTAINING PROTEIN"/>
    <property type="match status" value="1"/>
</dbReference>
<feature type="region of interest" description="Disordered" evidence="3">
    <location>
        <begin position="711"/>
        <end position="762"/>
    </location>
</feature>
<name>A0A9D4Z2D3_CHLVU</name>
<proteinExistence type="predicted"/>
<feature type="compositionally biased region" description="Low complexity" evidence="3">
    <location>
        <begin position="892"/>
        <end position="908"/>
    </location>
</feature>
<feature type="region of interest" description="Disordered" evidence="3">
    <location>
        <begin position="655"/>
        <end position="694"/>
    </location>
</feature>
<feature type="region of interest" description="Disordered" evidence="3">
    <location>
        <begin position="563"/>
        <end position="587"/>
    </location>
</feature>
<feature type="compositionally biased region" description="Low complexity" evidence="3">
    <location>
        <begin position="974"/>
        <end position="1008"/>
    </location>
</feature>
<comment type="subcellular location">
    <subcellularLocation>
        <location evidence="1">Cytoplasmic vesicle</location>
        <location evidence="1">Clathrin-coated vesicle</location>
    </subcellularLocation>
</comment>
<dbReference type="GO" id="GO:0006897">
    <property type="term" value="P:endocytosis"/>
    <property type="evidence" value="ECO:0007669"/>
    <property type="project" value="TreeGrafter"/>
</dbReference>
<evidence type="ECO:0000256" key="1">
    <source>
        <dbReference type="ARBA" id="ARBA00004132"/>
    </source>
</evidence>
<organism evidence="5 6">
    <name type="scientific">Chlorella vulgaris</name>
    <name type="common">Green alga</name>
    <dbReference type="NCBI Taxonomy" id="3077"/>
    <lineage>
        <taxon>Eukaryota</taxon>
        <taxon>Viridiplantae</taxon>
        <taxon>Chlorophyta</taxon>
        <taxon>core chlorophytes</taxon>
        <taxon>Trebouxiophyceae</taxon>
        <taxon>Chlorellales</taxon>
        <taxon>Chlorellaceae</taxon>
        <taxon>Chlorella clade</taxon>
        <taxon>Chlorella</taxon>
    </lineage>
</organism>
<dbReference type="PROSITE" id="PS50211">
    <property type="entry name" value="DENN"/>
    <property type="match status" value="1"/>
</dbReference>